<dbReference type="InterPro" id="IPR027417">
    <property type="entry name" value="P-loop_NTPase"/>
</dbReference>
<proteinExistence type="predicted"/>
<evidence type="ECO:0008006" key="2">
    <source>
        <dbReference type="Google" id="ProtNLM"/>
    </source>
</evidence>
<gene>
    <name evidence="1" type="ORF">LCGC14_2008440</name>
</gene>
<accession>A0A0F9F169</accession>
<dbReference type="Gene3D" id="3.40.50.300">
    <property type="entry name" value="P-loop containing nucleotide triphosphate hydrolases"/>
    <property type="match status" value="1"/>
</dbReference>
<sequence>MPNEITLPYHFTPRPYQLPLFKAIDTGIKRAIISYHRRGGKDLTCWNLMIKKAYEKTGNYYYIFPSYTQSRKSFWDNITEDGISFLDYCPKAIIKKRLDHEMKIFLTNGSIIQVVGSDKPDSLRGSNPIGVVLSEFAYQNPTIWLSILDPILEKNGGWAIFNSTPQGKNYFYTLFQHAQQHPKDWYSTIITIEDSKLINPASLKVKLSQGISQEMLDQEYYCSFDSGTLGSYFGRQMKVAKEEQRLTRVVYDPNFLVYTA</sequence>
<evidence type="ECO:0000313" key="1">
    <source>
        <dbReference type="EMBL" id="KKL80079.1"/>
    </source>
</evidence>
<dbReference type="EMBL" id="LAZR01022966">
    <property type="protein sequence ID" value="KKL80079.1"/>
    <property type="molecule type" value="Genomic_DNA"/>
</dbReference>
<feature type="non-terminal residue" evidence="1">
    <location>
        <position position="260"/>
    </location>
</feature>
<comment type="caution">
    <text evidence="1">The sequence shown here is derived from an EMBL/GenBank/DDBJ whole genome shotgun (WGS) entry which is preliminary data.</text>
</comment>
<reference evidence="1" key="1">
    <citation type="journal article" date="2015" name="Nature">
        <title>Complex archaea that bridge the gap between prokaryotes and eukaryotes.</title>
        <authorList>
            <person name="Spang A."/>
            <person name="Saw J.H."/>
            <person name="Jorgensen S.L."/>
            <person name="Zaremba-Niedzwiedzka K."/>
            <person name="Martijn J."/>
            <person name="Lind A.E."/>
            <person name="van Eijk R."/>
            <person name="Schleper C."/>
            <person name="Guy L."/>
            <person name="Ettema T.J."/>
        </authorList>
    </citation>
    <scope>NUCLEOTIDE SEQUENCE</scope>
</reference>
<dbReference type="AlphaFoldDB" id="A0A0F9F169"/>
<protein>
    <recommendedName>
        <fullName evidence="2">Terminase large subunit gp17-like C-terminal domain-containing protein</fullName>
    </recommendedName>
</protein>
<name>A0A0F9F169_9ZZZZ</name>
<organism evidence="1">
    <name type="scientific">marine sediment metagenome</name>
    <dbReference type="NCBI Taxonomy" id="412755"/>
    <lineage>
        <taxon>unclassified sequences</taxon>
        <taxon>metagenomes</taxon>
        <taxon>ecological metagenomes</taxon>
    </lineage>
</organism>